<feature type="chain" id="PRO_5018112593" evidence="2">
    <location>
        <begin position="24"/>
        <end position="122"/>
    </location>
</feature>
<name>A0A3P6UDX7_LITSI</name>
<dbReference type="AlphaFoldDB" id="A0A3P6UDX7"/>
<organism evidence="3 4">
    <name type="scientific">Litomosoides sigmodontis</name>
    <name type="common">Filarial nematode worm</name>
    <dbReference type="NCBI Taxonomy" id="42156"/>
    <lineage>
        <taxon>Eukaryota</taxon>
        <taxon>Metazoa</taxon>
        <taxon>Ecdysozoa</taxon>
        <taxon>Nematoda</taxon>
        <taxon>Chromadorea</taxon>
        <taxon>Rhabditida</taxon>
        <taxon>Spirurina</taxon>
        <taxon>Spiruromorpha</taxon>
        <taxon>Filarioidea</taxon>
        <taxon>Onchocercidae</taxon>
        <taxon>Litomosoides</taxon>
    </lineage>
</organism>
<dbReference type="OMA" id="CHATRDW"/>
<dbReference type="GO" id="GO:0005741">
    <property type="term" value="C:mitochondrial outer membrane"/>
    <property type="evidence" value="ECO:0007669"/>
    <property type="project" value="TreeGrafter"/>
</dbReference>
<keyword evidence="1" id="KW-0812">Transmembrane</keyword>
<reference evidence="3 4" key="1">
    <citation type="submission" date="2018-08" db="EMBL/GenBank/DDBJ databases">
        <authorList>
            <person name="Laetsch R D."/>
            <person name="Stevens L."/>
            <person name="Kumar S."/>
            <person name="Blaxter L. M."/>
        </authorList>
    </citation>
    <scope>NUCLEOTIDE SEQUENCE [LARGE SCALE GENOMIC DNA]</scope>
</reference>
<evidence type="ECO:0000256" key="2">
    <source>
        <dbReference type="SAM" id="SignalP"/>
    </source>
</evidence>
<dbReference type="InterPro" id="IPR045131">
    <property type="entry name" value="CISD1/2"/>
</dbReference>
<accession>A0A3P6UDX7</accession>
<feature type="signal peptide" evidence="2">
    <location>
        <begin position="1"/>
        <end position="23"/>
    </location>
</feature>
<sequence>MGFAVRFTFIAMLLVLRNSETNAQGQKLMSGVSGSVTYNPLQGTQCHATRDWLIGIGALVGFTLFGFYAGTRLSKKEIRVNNKIKLSTNKVAETVDVEDIGQQKAFCRCWKSNNVGFAACLL</sequence>
<feature type="transmembrane region" description="Helical" evidence="1">
    <location>
        <begin position="52"/>
        <end position="70"/>
    </location>
</feature>
<dbReference type="STRING" id="42156.A0A3P6UDX7"/>
<proteinExistence type="predicted"/>
<evidence type="ECO:0000313" key="3">
    <source>
        <dbReference type="EMBL" id="VDK75321.1"/>
    </source>
</evidence>
<dbReference type="GO" id="GO:0010506">
    <property type="term" value="P:regulation of autophagy"/>
    <property type="evidence" value="ECO:0007669"/>
    <property type="project" value="InterPro"/>
</dbReference>
<dbReference type="PANTHER" id="PTHR13680">
    <property type="entry name" value="CDGSH IRON-SULFUR DOMAIN-CONTAINING PROTEIN 1"/>
    <property type="match status" value="1"/>
</dbReference>
<dbReference type="EMBL" id="UYRX01000141">
    <property type="protein sequence ID" value="VDK75321.1"/>
    <property type="molecule type" value="Genomic_DNA"/>
</dbReference>
<evidence type="ECO:0000256" key="1">
    <source>
        <dbReference type="SAM" id="Phobius"/>
    </source>
</evidence>
<keyword evidence="1" id="KW-1133">Transmembrane helix</keyword>
<protein>
    <submittedName>
        <fullName evidence="3">Uncharacterized protein</fullName>
    </submittedName>
</protein>
<dbReference type="GO" id="GO:0051537">
    <property type="term" value="F:2 iron, 2 sulfur cluster binding"/>
    <property type="evidence" value="ECO:0007669"/>
    <property type="project" value="InterPro"/>
</dbReference>
<keyword evidence="2" id="KW-0732">Signal</keyword>
<dbReference type="Proteomes" id="UP000277928">
    <property type="component" value="Unassembled WGS sequence"/>
</dbReference>
<gene>
    <name evidence="3" type="ORF">NLS_LOCUS2858</name>
</gene>
<keyword evidence="1" id="KW-0472">Membrane</keyword>
<keyword evidence="4" id="KW-1185">Reference proteome</keyword>
<dbReference type="OrthoDB" id="449252at2759"/>
<evidence type="ECO:0000313" key="4">
    <source>
        <dbReference type="Proteomes" id="UP000277928"/>
    </source>
</evidence>
<dbReference type="PANTHER" id="PTHR13680:SF5">
    <property type="entry name" value="CDGSH IRON-SULFUR DOMAIN-CONTAINING PROTEIN 1"/>
    <property type="match status" value="1"/>
</dbReference>